<dbReference type="SUPFAM" id="SSF141868">
    <property type="entry name" value="EAL domain-like"/>
    <property type="match status" value="1"/>
</dbReference>
<dbReference type="InterPro" id="IPR013587">
    <property type="entry name" value="Nitrate/nitrite_sensing"/>
</dbReference>
<feature type="transmembrane region" description="Helical" evidence="3">
    <location>
        <begin position="6"/>
        <end position="27"/>
    </location>
</feature>
<dbReference type="NCBIfam" id="TIGR00254">
    <property type="entry name" value="GGDEF"/>
    <property type="match status" value="1"/>
</dbReference>
<dbReference type="OrthoDB" id="5789373at2"/>
<dbReference type="PROSITE" id="PS50887">
    <property type="entry name" value="GGDEF"/>
    <property type="match status" value="1"/>
</dbReference>
<dbReference type="CDD" id="cd01949">
    <property type="entry name" value="GGDEF"/>
    <property type="match status" value="1"/>
</dbReference>
<gene>
    <name evidence="6" type="ORF">SAMN05421721_10120</name>
</gene>
<feature type="transmembrane region" description="Helical" evidence="3">
    <location>
        <begin position="302"/>
        <end position="324"/>
    </location>
</feature>
<keyword evidence="3" id="KW-1133">Transmembrane helix</keyword>
<dbReference type="Gene3D" id="3.30.70.270">
    <property type="match status" value="1"/>
</dbReference>
<dbReference type="AlphaFoldDB" id="A0A1I4P6B0"/>
<sequence>MDRLGIRITLAIGIPLLAFLLMALVVLEDRYAAARHMEQVQAQAALGYRVQALVHALQAERDSSAGYLSGRDNEFFSILERARRRTDEVMEGFRQRAEQVPPSLEGLMAGIRRDLADLDAHRNRVDRLQLPPLEVLPVYDRLIQRLILVAAHLTGEGRGDDFSGLLNAYRPLLLLKEHAALERALGSAWLSGASEDPDVFYRYLSNQAIQEQQRSQFLSLAPPALGNELLMLESETAYQSLRAARAAIINHGVASRPPHLSAVEWFGLTRERLERLRSLEQNVAERILERARAARSGAWRGFAWMSVAGGVLLLLVLALSAAIVRDLMRRHRSHQQALDRAEYLVRHDALTGLPNRHHFTELLDVELGQAREARRPLGLCLVDLAGFSDINRIWGDAVADEILNQVAARLAAQVGHDGLLARIYGDQFGVILRQGFSVAQREGRVMELLAVLDTPFQVGARRIEVNGHAGLVACPPYPEHGSQLLAHAGIAVEGAKGTPGSRWLQFEPGMLSRHTRLVEMDHDLERALDQGQFHVVYQPQVDLEDGRIVSLEALLRWHHPQRGWIPPDVFIPRAEANGTIIAIGDFVLNAACRQAQHWRQAGLGGLAVAVNLSTVQLYQADLVDRVRAALEASGLPATALELELTETGLMEDMGTACQVLAQLRAMGVGLSVDDFGTGHSSLAYLRRFPVNCLKLDKRFVGDLEAGGDAEVIAGAVLALAQSLGLTCVAEGVETRAQADWLRARGCRQAQGYLYARPQSAEACERLLAAGILPAKEALPES</sequence>
<dbReference type="InterPro" id="IPR029787">
    <property type="entry name" value="Nucleotide_cyclase"/>
</dbReference>
<dbReference type="SUPFAM" id="SSF55073">
    <property type="entry name" value="Nucleotide cyclase"/>
    <property type="match status" value="1"/>
</dbReference>
<dbReference type="RefSeq" id="WP_090483176.1">
    <property type="nucleotide sequence ID" value="NZ_FOUO01000001.1"/>
</dbReference>
<dbReference type="Proteomes" id="UP000199556">
    <property type="component" value="Unassembled WGS sequence"/>
</dbReference>
<keyword evidence="7" id="KW-1185">Reference proteome</keyword>
<accession>A0A1I4P6B0</accession>
<organism evidence="6 7">
    <name type="scientific">Ectothiorhodospira mobilis</name>
    <dbReference type="NCBI Taxonomy" id="195064"/>
    <lineage>
        <taxon>Bacteria</taxon>
        <taxon>Pseudomonadati</taxon>
        <taxon>Pseudomonadota</taxon>
        <taxon>Gammaproteobacteria</taxon>
        <taxon>Chromatiales</taxon>
        <taxon>Ectothiorhodospiraceae</taxon>
        <taxon>Ectothiorhodospira</taxon>
    </lineage>
</organism>
<evidence type="ECO:0000256" key="1">
    <source>
        <dbReference type="ARBA" id="ARBA00012282"/>
    </source>
</evidence>
<reference evidence="6 7" key="1">
    <citation type="submission" date="2016-10" db="EMBL/GenBank/DDBJ databases">
        <authorList>
            <person name="de Groot N.N."/>
        </authorList>
    </citation>
    <scope>NUCLEOTIDE SEQUENCE [LARGE SCALE GENOMIC DNA]</scope>
    <source>
        <strain evidence="6 7">DSM 4180</strain>
    </source>
</reference>
<dbReference type="PROSITE" id="PS50883">
    <property type="entry name" value="EAL"/>
    <property type="match status" value="1"/>
</dbReference>
<dbReference type="EMBL" id="FOUO01000001">
    <property type="protein sequence ID" value="SFM23302.1"/>
    <property type="molecule type" value="Genomic_DNA"/>
</dbReference>
<dbReference type="GO" id="GO:0071111">
    <property type="term" value="F:cyclic-guanylate-specific phosphodiesterase activity"/>
    <property type="evidence" value="ECO:0007669"/>
    <property type="project" value="UniProtKB-EC"/>
</dbReference>
<feature type="domain" description="EAL" evidence="4">
    <location>
        <begin position="517"/>
        <end position="771"/>
    </location>
</feature>
<name>A0A1I4P6B0_ECTMO</name>
<evidence type="ECO:0000259" key="4">
    <source>
        <dbReference type="PROSITE" id="PS50883"/>
    </source>
</evidence>
<evidence type="ECO:0000256" key="2">
    <source>
        <dbReference type="ARBA" id="ARBA00022636"/>
    </source>
</evidence>
<dbReference type="InterPro" id="IPR043128">
    <property type="entry name" value="Rev_trsase/Diguanyl_cyclase"/>
</dbReference>
<dbReference type="SMART" id="SM00052">
    <property type="entry name" value="EAL"/>
    <property type="match status" value="1"/>
</dbReference>
<dbReference type="InterPro" id="IPR001633">
    <property type="entry name" value="EAL_dom"/>
</dbReference>
<dbReference type="EC" id="3.1.4.52" evidence="1"/>
<dbReference type="SMART" id="SM00267">
    <property type="entry name" value="GGDEF"/>
    <property type="match status" value="1"/>
</dbReference>
<evidence type="ECO:0000313" key="7">
    <source>
        <dbReference type="Proteomes" id="UP000199556"/>
    </source>
</evidence>
<dbReference type="PANTHER" id="PTHR33121">
    <property type="entry name" value="CYCLIC DI-GMP PHOSPHODIESTERASE PDEF"/>
    <property type="match status" value="1"/>
</dbReference>
<dbReference type="FunFam" id="3.20.20.450:FF:000001">
    <property type="entry name" value="Cyclic di-GMP phosphodiesterase yahA"/>
    <property type="match status" value="1"/>
</dbReference>
<dbReference type="STRING" id="195064.SAMN05421721_10120"/>
<evidence type="ECO:0000256" key="3">
    <source>
        <dbReference type="SAM" id="Phobius"/>
    </source>
</evidence>
<dbReference type="Pfam" id="PF00563">
    <property type="entry name" value="EAL"/>
    <property type="match status" value="1"/>
</dbReference>
<dbReference type="Pfam" id="PF08376">
    <property type="entry name" value="NIT"/>
    <property type="match status" value="1"/>
</dbReference>
<dbReference type="InterPro" id="IPR050706">
    <property type="entry name" value="Cyclic-di-GMP_PDE-like"/>
</dbReference>
<keyword evidence="3" id="KW-0812">Transmembrane</keyword>
<dbReference type="CDD" id="cd01948">
    <property type="entry name" value="EAL"/>
    <property type="match status" value="1"/>
</dbReference>
<evidence type="ECO:0000313" key="6">
    <source>
        <dbReference type="EMBL" id="SFM23302.1"/>
    </source>
</evidence>
<proteinExistence type="predicted"/>
<evidence type="ECO:0000259" key="5">
    <source>
        <dbReference type="PROSITE" id="PS50887"/>
    </source>
</evidence>
<feature type="domain" description="GGDEF" evidence="5">
    <location>
        <begin position="375"/>
        <end position="508"/>
    </location>
</feature>
<dbReference type="InterPro" id="IPR035919">
    <property type="entry name" value="EAL_sf"/>
</dbReference>
<dbReference type="InterPro" id="IPR000160">
    <property type="entry name" value="GGDEF_dom"/>
</dbReference>
<keyword evidence="2" id="KW-0973">c-di-GMP</keyword>
<dbReference type="Pfam" id="PF00990">
    <property type="entry name" value="GGDEF"/>
    <property type="match status" value="1"/>
</dbReference>
<dbReference type="PANTHER" id="PTHR33121:SF79">
    <property type="entry name" value="CYCLIC DI-GMP PHOSPHODIESTERASE PDED-RELATED"/>
    <property type="match status" value="1"/>
</dbReference>
<keyword evidence="3" id="KW-0472">Membrane</keyword>
<protein>
    <recommendedName>
        <fullName evidence="1">cyclic-guanylate-specific phosphodiesterase</fullName>
        <ecNumber evidence="1">3.1.4.52</ecNumber>
    </recommendedName>
</protein>
<dbReference type="Gene3D" id="3.20.20.450">
    <property type="entry name" value="EAL domain"/>
    <property type="match status" value="1"/>
</dbReference>